<feature type="transmembrane region" description="Helical" evidence="8">
    <location>
        <begin position="82"/>
        <end position="104"/>
    </location>
</feature>
<keyword evidence="5 8" id="KW-1133">Transmembrane helix</keyword>
<keyword evidence="3" id="KW-1003">Cell membrane</keyword>
<dbReference type="InterPro" id="IPR001991">
    <property type="entry name" value="Na-dicarboxylate_symporter"/>
</dbReference>
<reference evidence="9 10" key="1">
    <citation type="submission" date="2015-12" db="EMBL/GenBank/DDBJ databases">
        <authorList>
            <person name="Shamseldin A."/>
            <person name="Moawad H."/>
            <person name="Abd El-Rahim W.M."/>
            <person name="Sadowsky M.J."/>
        </authorList>
    </citation>
    <scope>NUCLEOTIDE SEQUENCE [LARGE SCALE GENOMIC DNA]</scope>
    <source>
        <strain evidence="9 10">Ar51</strain>
    </source>
</reference>
<feature type="transmembrane region" description="Helical" evidence="8">
    <location>
        <begin position="351"/>
        <end position="375"/>
    </location>
</feature>
<dbReference type="InterPro" id="IPR036458">
    <property type="entry name" value="Na:dicarbo_symporter_sf"/>
</dbReference>
<dbReference type="Proteomes" id="UP000065151">
    <property type="component" value="Chromosome"/>
</dbReference>
<dbReference type="PANTHER" id="PTHR42865:SF7">
    <property type="entry name" value="PROTON_GLUTAMATE-ASPARTATE SYMPORTER"/>
    <property type="match status" value="1"/>
</dbReference>
<dbReference type="Gene3D" id="1.10.3860.10">
    <property type="entry name" value="Sodium:dicarboxylate symporter"/>
    <property type="match status" value="1"/>
</dbReference>
<protein>
    <submittedName>
        <fullName evidence="9">C4-dicarboxylate ABC transporter</fullName>
    </submittedName>
</protein>
<evidence type="ECO:0000313" key="9">
    <source>
        <dbReference type="EMBL" id="ALV41398.1"/>
    </source>
</evidence>
<feature type="compositionally biased region" description="Basic and acidic residues" evidence="7">
    <location>
        <begin position="415"/>
        <end position="425"/>
    </location>
</feature>
<evidence type="ECO:0000256" key="8">
    <source>
        <dbReference type="SAM" id="Phobius"/>
    </source>
</evidence>
<dbReference type="AlphaFoldDB" id="A0A0U3GQC9"/>
<dbReference type="Pfam" id="PF00375">
    <property type="entry name" value="SDF"/>
    <property type="match status" value="1"/>
</dbReference>
<dbReference type="GO" id="GO:0006835">
    <property type="term" value="P:dicarboxylic acid transport"/>
    <property type="evidence" value="ECO:0007669"/>
    <property type="project" value="TreeGrafter"/>
</dbReference>
<dbReference type="KEGG" id="psul:AU252_09750"/>
<feature type="transmembrane region" description="Helical" evidence="8">
    <location>
        <begin position="318"/>
        <end position="339"/>
    </location>
</feature>
<evidence type="ECO:0000256" key="3">
    <source>
        <dbReference type="ARBA" id="ARBA00022475"/>
    </source>
</evidence>
<dbReference type="STRING" id="121292.AU252_09750"/>
<evidence type="ECO:0000256" key="2">
    <source>
        <dbReference type="ARBA" id="ARBA00022448"/>
    </source>
</evidence>
<feature type="transmembrane region" description="Helical" evidence="8">
    <location>
        <begin position="229"/>
        <end position="251"/>
    </location>
</feature>
<evidence type="ECO:0000256" key="4">
    <source>
        <dbReference type="ARBA" id="ARBA00022692"/>
    </source>
</evidence>
<keyword evidence="2" id="KW-0813">Transport</keyword>
<evidence type="ECO:0000256" key="1">
    <source>
        <dbReference type="ARBA" id="ARBA00004651"/>
    </source>
</evidence>
<organism evidence="9">
    <name type="scientific">Pseudarthrobacter sulfonivorans</name>
    <dbReference type="NCBI Taxonomy" id="121292"/>
    <lineage>
        <taxon>Bacteria</taxon>
        <taxon>Bacillati</taxon>
        <taxon>Actinomycetota</taxon>
        <taxon>Actinomycetes</taxon>
        <taxon>Micrococcales</taxon>
        <taxon>Micrococcaceae</taxon>
        <taxon>Pseudarthrobacter</taxon>
    </lineage>
</organism>
<dbReference type="PANTHER" id="PTHR42865">
    <property type="entry name" value="PROTON/GLUTAMATE-ASPARTATE SYMPORTER"/>
    <property type="match status" value="1"/>
</dbReference>
<comment type="subcellular location">
    <subcellularLocation>
        <location evidence="1">Cell membrane</location>
        <topology evidence="1">Multi-pass membrane protein</topology>
    </subcellularLocation>
</comment>
<gene>
    <name evidence="9" type="ORF">AU252_09750</name>
</gene>
<sequence>MKNKMTIFIVAALISGVAGGLIAHAVMPAASRDGLVTVFDTIAHLFLNLIKMVIAPLIFAIIVTGITTLTKSLGLGGMLTKSLAWFLSASVIAGGIGFFMAHMLNVGKGLDLTATGSETTTLDTTTLDFQSFIEKIVPQSVIAAMSTNNALQILVFALLFGAALLAMKRQGHTQISDLIEELVPVMLKLTGYVMLAAPVGVFAAVAAAFTDEGIGAFATYGSFIGGFYLSLAGLWALMIGVATLILGRAAFRLLALVREPMFVAFSTSSSEAAFPKLIESMARYGMDRKTTGFVLPLGYSFNLDGSMVYMTFASVFLINAYGVDLGIGQQLAMVALLLLSSKGMAGVPRGSLVIVAAVVPSFGIPIAGIALLLVVDQILDMGRTATNILGNAIATAVIGRKSMQKPPSDLDDEAEQLHDDTEKSASRSPQPAAMS</sequence>
<evidence type="ECO:0000256" key="5">
    <source>
        <dbReference type="ARBA" id="ARBA00022989"/>
    </source>
</evidence>
<keyword evidence="4 8" id="KW-0812">Transmembrane</keyword>
<dbReference type="RefSeq" id="WP_058930541.1">
    <property type="nucleotide sequence ID" value="NZ_CP013747.1"/>
</dbReference>
<dbReference type="GO" id="GO:0005886">
    <property type="term" value="C:plasma membrane"/>
    <property type="evidence" value="ECO:0007669"/>
    <property type="project" value="UniProtKB-SubCell"/>
</dbReference>
<dbReference type="GO" id="GO:0015293">
    <property type="term" value="F:symporter activity"/>
    <property type="evidence" value="ECO:0007669"/>
    <property type="project" value="UniProtKB-KW"/>
</dbReference>
<feature type="region of interest" description="Disordered" evidence="7">
    <location>
        <begin position="402"/>
        <end position="435"/>
    </location>
</feature>
<dbReference type="PRINTS" id="PR00173">
    <property type="entry name" value="EDTRNSPORT"/>
</dbReference>
<dbReference type="SUPFAM" id="SSF118215">
    <property type="entry name" value="Proton glutamate symport protein"/>
    <property type="match status" value="1"/>
</dbReference>
<evidence type="ECO:0000313" key="10">
    <source>
        <dbReference type="Proteomes" id="UP000065151"/>
    </source>
</evidence>
<feature type="transmembrane region" description="Helical" evidence="8">
    <location>
        <begin position="49"/>
        <end position="70"/>
    </location>
</feature>
<evidence type="ECO:0000256" key="7">
    <source>
        <dbReference type="SAM" id="MobiDB-lite"/>
    </source>
</evidence>
<dbReference type="EMBL" id="CP013747">
    <property type="protein sequence ID" value="ALV41398.1"/>
    <property type="molecule type" value="Genomic_DNA"/>
</dbReference>
<feature type="transmembrane region" description="Helical" evidence="8">
    <location>
        <begin position="150"/>
        <end position="168"/>
    </location>
</feature>
<evidence type="ECO:0000256" key="6">
    <source>
        <dbReference type="ARBA" id="ARBA00023136"/>
    </source>
</evidence>
<feature type="transmembrane region" description="Helical" evidence="8">
    <location>
        <begin position="189"/>
        <end position="209"/>
    </location>
</feature>
<accession>A0A0U3GQC9</accession>
<proteinExistence type="predicted"/>
<name>A0A0U3GQC9_9MICC</name>
<keyword evidence="6 8" id="KW-0472">Membrane</keyword>